<reference evidence="1 2" key="1">
    <citation type="journal article" date="2014" name="Agronomy (Basel)">
        <title>A Draft Genome Sequence for Ensete ventricosum, the Drought-Tolerant Tree Against Hunger.</title>
        <authorList>
            <person name="Harrison J."/>
            <person name="Moore K.A."/>
            <person name="Paszkiewicz K."/>
            <person name="Jones T."/>
            <person name="Grant M."/>
            <person name="Ambacheew D."/>
            <person name="Muzemil S."/>
            <person name="Studholme D.J."/>
        </authorList>
    </citation>
    <scope>NUCLEOTIDE SEQUENCE [LARGE SCALE GENOMIC DNA]</scope>
</reference>
<protein>
    <submittedName>
        <fullName evidence="1">Uncharacterized protein</fullName>
    </submittedName>
</protein>
<evidence type="ECO:0000313" key="2">
    <source>
        <dbReference type="Proteomes" id="UP000287651"/>
    </source>
</evidence>
<organism evidence="1 2">
    <name type="scientific">Ensete ventricosum</name>
    <name type="common">Abyssinian banana</name>
    <name type="synonym">Musa ensete</name>
    <dbReference type="NCBI Taxonomy" id="4639"/>
    <lineage>
        <taxon>Eukaryota</taxon>
        <taxon>Viridiplantae</taxon>
        <taxon>Streptophyta</taxon>
        <taxon>Embryophyta</taxon>
        <taxon>Tracheophyta</taxon>
        <taxon>Spermatophyta</taxon>
        <taxon>Magnoliopsida</taxon>
        <taxon>Liliopsida</taxon>
        <taxon>Zingiberales</taxon>
        <taxon>Musaceae</taxon>
        <taxon>Ensete</taxon>
    </lineage>
</organism>
<dbReference type="EMBL" id="AMZH03008800">
    <property type="protein sequence ID" value="RRT58209.1"/>
    <property type="molecule type" value="Genomic_DNA"/>
</dbReference>
<sequence length="86" mass="9207">MTEMYGGRTVATAWGEGMACHVTLMCVELGSVEKACSVFFFCVTALKRGFPGDVPHCDDDDDDDDEGTRLVSVLHMPALASSGSCR</sequence>
<proteinExistence type="predicted"/>
<name>A0A426Z2K8_ENSVE</name>
<accession>A0A426Z2K8</accession>
<comment type="caution">
    <text evidence="1">The sequence shown here is derived from an EMBL/GenBank/DDBJ whole genome shotgun (WGS) entry which is preliminary data.</text>
</comment>
<dbReference type="AlphaFoldDB" id="A0A426Z2K8"/>
<gene>
    <name evidence="1" type="ORF">B296_00018483</name>
</gene>
<dbReference type="Proteomes" id="UP000287651">
    <property type="component" value="Unassembled WGS sequence"/>
</dbReference>
<evidence type="ECO:0000313" key="1">
    <source>
        <dbReference type="EMBL" id="RRT58209.1"/>
    </source>
</evidence>